<evidence type="ECO:0000313" key="3">
    <source>
        <dbReference type="EMBL" id="ATX79299.1"/>
    </source>
</evidence>
<dbReference type="OrthoDB" id="9806121at2"/>
<dbReference type="AlphaFoldDB" id="A0A2K8KZF7"/>
<dbReference type="PANTHER" id="PTHR35848:SF6">
    <property type="entry name" value="CUPIN TYPE-2 DOMAIN-CONTAINING PROTEIN"/>
    <property type="match status" value="1"/>
</dbReference>
<dbReference type="RefSeq" id="WP_100277207.1">
    <property type="nucleotide sequence ID" value="NZ_CP018799.1"/>
</dbReference>
<dbReference type="GO" id="GO:0016853">
    <property type="term" value="F:isomerase activity"/>
    <property type="evidence" value="ECO:0007669"/>
    <property type="project" value="UniProtKB-KW"/>
</dbReference>
<dbReference type="InterPro" id="IPR011051">
    <property type="entry name" value="RmlC_Cupin_sf"/>
</dbReference>
<sequence>MKIIETERVEPEGLSHDPNIMKRILFHEGELPGSVRFSHALFKPGQRASAHLHEDLHEIFYILVGSGTIVINGERHGIKGGSCIRIDPGEEHELINSGQEDLAVIYFGLEG</sequence>
<accession>A0A2K8KZF7</accession>
<dbReference type="KEGG" id="maes:Ga0123461_0879"/>
<dbReference type="Proteomes" id="UP000231701">
    <property type="component" value="Chromosome"/>
</dbReference>
<evidence type="ECO:0000259" key="2">
    <source>
        <dbReference type="Pfam" id="PF07883"/>
    </source>
</evidence>
<proteinExistence type="predicted"/>
<dbReference type="EMBL" id="CP018799">
    <property type="protein sequence ID" value="ATX79299.1"/>
    <property type="molecule type" value="Genomic_DNA"/>
</dbReference>
<evidence type="ECO:0000256" key="1">
    <source>
        <dbReference type="ARBA" id="ARBA00022723"/>
    </source>
</evidence>
<organism evidence="3 4">
    <name type="scientific">Mariprofundus aestuarium</name>
    <dbReference type="NCBI Taxonomy" id="1921086"/>
    <lineage>
        <taxon>Bacteria</taxon>
        <taxon>Pseudomonadati</taxon>
        <taxon>Pseudomonadota</taxon>
        <taxon>Candidatius Mariprofundia</taxon>
        <taxon>Mariprofundales</taxon>
        <taxon>Mariprofundaceae</taxon>
        <taxon>Mariprofundus</taxon>
    </lineage>
</organism>
<dbReference type="InterPro" id="IPR014710">
    <property type="entry name" value="RmlC-like_jellyroll"/>
</dbReference>
<dbReference type="SUPFAM" id="SSF51182">
    <property type="entry name" value="RmlC-like cupins"/>
    <property type="match status" value="1"/>
</dbReference>
<reference evidence="3 4" key="1">
    <citation type="submission" date="2016-12" db="EMBL/GenBank/DDBJ databases">
        <title>Isolation and genomic insights into novel planktonic Zetaproteobacteria from stratified waters of the Chesapeake Bay.</title>
        <authorList>
            <person name="McAllister S.M."/>
            <person name="Kato S."/>
            <person name="Chan C.S."/>
            <person name="Chiu B.K."/>
            <person name="Field E.K."/>
        </authorList>
    </citation>
    <scope>NUCLEOTIDE SEQUENCE [LARGE SCALE GENOMIC DNA]</scope>
    <source>
        <strain evidence="3 4">CP-5</strain>
    </source>
</reference>
<dbReference type="InterPro" id="IPR013096">
    <property type="entry name" value="Cupin_2"/>
</dbReference>
<dbReference type="Pfam" id="PF07883">
    <property type="entry name" value="Cupin_2"/>
    <property type="match status" value="1"/>
</dbReference>
<dbReference type="InterPro" id="IPR051610">
    <property type="entry name" value="GPI/OXD"/>
</dbReference>
<dbReference type="GO" id="GO:0046872">
    <property type="term" value="F:metal ion binding"/>
    <property type="evidence" value="ECO:0007669"/>
    <property type="project" value="UniProtKB-KW"/>
</dbReference>
<feature type="domain" description="Cupin type-2" evidence="2">
    <location>
        <begin position="41"/>
        <end position="105"/>
    </location>
</feature>
<protein>
    <submittedName>
        <fullName evidence="3">Mannose-6-phosphate isomerase, cupin superfamily</fullName>
    </submittedName>
</protein>
<keyword evidence="3" id="KW-0413">Isomerase</keyword>
<keyword evidence="1" id="KW-0479">Metal-binding</keyword>
<dbReference type="Gene3D" id="2.60.120.10">
    <property type="entry name" value="Jelly Rolls"/>
    <property type="match status" value="1"/>
</dbReference>
<gene>
    <name evidence="3" type="ORF">Ga0123461_0879</name>
</gene>
<dbReference type="PANTHER" id="PTHR35848">
    <property type="entry name" value="OXALATE-BINDING PROTEIN"/>
    <property type="match status" value="1"/>
</dbReference>
<keyword evidence="4" id="KW-1185">Reference proteome</keyword>
<name>A0A2K8KZF7_MARES</name>
<evidence type="ECO:0000313" key="4">
    <source>
        <dbReference type="Proteomes" id="UP000231701"/>
    </source>
</evidence>